<keyword evidence="4" id="KW-0645">Protease</keyword>
<evidence type="ECO:0000256" key="2">
    <source>
        <dbReference type="ARBA" id="ARBA00009085"/>
    </source>
</evidence>
<dbReference type="Pfam" id="PF00443">
    <property type="entry name" value="UCH"/>
    <property type="match status" value="1"/>
</dbReference>
<keyword evidence="6" id="KW-0378">Hydrolase</keyword>
<keyword evidence="10" id="KW-1185">Reference proteome</keyword>
<sequence length="329" mass="36587">MLVEKRELVHSQDASSQCHCSVNSSGVSFGSSGCRVRWCRLWLTHSWPWRAAVVRGGLSGRLHEAVGRRDKVFRLHQDPPAADLLSSLLAWLHHDLELQAHPQMSSVVSRLFHGLRESLIVCPRQGILSSALESFNFVTLSVPGEGAWSLQELLGQRFRPQDMAWECQPCRGRHPCSHKIHMLRPPQVLVLFLRSPPDVATRVLFPDAGLSLALHHQDTAAARSPEYQLVGVVNRQGGEGSSLYSAYCRRLEDGHWGLWREGQVAAVSRKEVLSKKGAHLLFYLQCQQDKGQSATHRATRGQTGVQVGGVGGDVRLMDTGGAKVEHEWR</sequence>
<evidence type="ECO:0000256" key="1">
    <source>
        <dbReference type="ARBA" id="ARBA00000707"/>
    </source>
</evidence>
<dbReference type="InterPro" id="IPR028889">
    <property type="entry name" value="USP"/>
</dbReference>
<dbReference type="Proteomes" id="UP001487740">
    <property type="component" value="Unassembled WGS sequence"/>
</dbReference>
<dbReference type="GO" id="GO:0004843">
    <property type="term" value="F:cysteine-type deubiquitinase activity"/>
    <property type="evidence" value="ECO:0007669"/>
    <property type="project" value="UniProtKB-EC"/>
</dbReference>
<dbReference type="InterPro" id="IPR050185">
    <property type="entry name" value="Ub_carboxyl-term_hydrolase"/>
</dbReference>
<dbReference type="EMBL" id="JARAKH010000048">
    <property type="protein sequence ID" value="KAK8376777.1"/>
    <property type="molecule type" value="Genomic_DNA"/>
</dbReference>
<gene>
    <name evidence="9" type="ORF">O3P69_009999</name>
</gene>
<dbReference type="GO" id="GO:0006508">
    <property type="term" value="P:proteolysis"/>
    <property type="evidence" value="ECO:0007669"/>
    <property type="project" value="UniProtKB-KW"/>
</dbReference>
<reference evidence="9 10" key="1">
    <citation type="submission" date="2023-03" db="EMBL/GenBank/DDBJ databases">
        <title>High-quality genome of Scylla paramamosain provides insights in environmental adaptation.</title>
        <authorList>
            <person name="Zhang L."/>
        </authorList>
    </citation>
    <scope>NUCLEOTIDE SEQUENCE [LARGE SCALE GENOMIC DNA]</scope>
    <source>
        <strain evidence="9">LZ_2023a</strain>
        <tissue evidence="9">Muscle</tissue>
    </source>
</reference>
<dbReference type="PROSITE" id="PS50235">
    <property type="entry name" value="USP_3"/>
    <property type="match status" value="1"/>
</dbReference>
<evidence type="ECO:0000313" key="9">
    <source>
        <dbReference type="EMBL" id="KAK8376777.1"/>
    </source>
</evidence>
<proteinExistence type="inferred from homology"/>
<evidence type="ECO:0000256" key="5">
    <source>
        <dbReference type="ARBA" id="ARBA00022786"/>
    </source>
</evidence>
<feature type="domain" description="USP" evidence="8">
    <location>
        <begin position="1"/>
        <end position="286"/>
    </location>
</feature>
<protein>
    <recommendedName>
        <fullName evidence="3">ubiquitinyl hydrolase 1</fullName>
        <ecNumber evidence="3">3.4.19.12</ecNumber>
    </recommendedName>
</protein>
<dbReference type="EC" id="3.4.19.12" evidence="3"/>
<dbReference type="GO" id="GO:0016579">
    <property type="term" value="P:protein deubiquitination"/>
    <property type="evidence" value="ECO:0007669"/>
    <property type="project" value="InterPro"/>
</dbReference>
<dbReference type="AlphaFoldDB" id="A0AAW0SRI8"/>
<keyword evidence="5" id="KW-0833">Ubl conjugation pathway</keyword>
<evidence type="ECO:0000256" key="7">
    <source>
        <dbReference type="ARBA" id="ARBA00022807"/>
    </source>
</evidence>
<keyword evidence="7" id="KW-0788">Thiol protease</keyword>
<dbReference type="Gene3D" id="3.90.70.10">
    <property type="entry name" value="Cysteine proteinases"/>
    <property type="match status" value="1"/>
</dbReference>
<dbReference type="PANTHER" id="PTHR21646:SF24">
    <property type="entry name" value="UBIQUITIN CARBOXYL-TERMINAL HYDROLASE"/>
    <property type="match status" value="1"/>
</dbReference>
<comment type="catalytic activity">
    <reaction evidence="1">
        <text>Thiol-dependent hydrolysis of ester, thioester, amide, peptide and isopeptide bonds formed by the C-terminal Gly of ubiquitin (a 76-residue protein attached to proteins as an intracellular targeting signal).</text>
        <dbReference type="EC" id="3.4.19.12"/>
    </reaction>
</comment>
<dbReference type="PANTHER" id="PTHR21646">
    <property type="entry name" value="UBIQUITIN CARBOXYL-TERMINAL HYDROLASE"/>
    <property type="match status" value="1"/>
</dbReference>
<dbReference type="InterPro" id="IPR038765">
    <property type="entry name" value="Papain-like_cys_pep_sf"/>
</dbReference>
<evidence type="ECO:0000256" key="3">
    <source>
        <dbReference type="ARBA" id="ARBA00012759"/>
    </source>
</evidence>
<name>A0AAW0SRI8_SCYPA</name>
<organism evidence="9 10">
    <name type="scientific">Scylla paramamosain</name>
    <name type="common">Mud crab</name>
    <dbReference type="NCBI Taxonomy" id="85552"/>
    <lineage>
        <taxon>Eukaryota</taxon>
        <taxon>Metazoa</taxon>
        <taxon>Ecdysozoa</taxon>
        <taxon>Arthropoda</taxon>
        <taxon>Crustacea</taxon>
        <taxon>Multicrustacea</taxon>
        <taxon>Malacostraca</taxon>
        <taxon>Eumalacostraca</taxon>
        <taxon>Eucarida</taxon>
        <taxon>Decapoda</taxon>
        <taxon>Pleocyemata</taxon>
        <taxon>Brachyura</taxon>
        <taxon>Eubrachyura</taxon>
        <taxon>Portunoidea</taxon>
        <taxon>Portunidae</taxon>
        <taxon>Portuninae</taxon>
        <taxon>Scylla</taxon>
    </lineage>
</organism>
<dbReference type="InterPro" id="IPR001394">
    <property type="entry name" value="Peptidase_C19_UCH"/>
</dbReference>
<dbReference type="PROSITE" id="PS51257">
    <property type="entry name" value="PROKAR_LIPOPROTEIN"/>
    <property type="match status" value="1"/>
</dbReference>
<comment type="similarity">
    <text evidence="2">Belongs to the peptidase C19 family.</text>
</comment>
<evidence type="ECO:0000256" key="6">
    <source>
        <dbReference type="ARBA" id="ARBA00022801"/>
    </source>
</evidence>
<dbReference type="SUPFAM" id="SSF54001">
    <property type="entry name" value="Cysteine proteinases"/>
    <property type="match status" value="1"/>
</dbReference>
<comment type="caution">
    <text evidence="9">The sequence shown here is derived from an EMBL/GenBank/DDBJ whole genome shotgun (WGS) entry which is preliminary data.</text>
</comment>
<evidence type="ECO:0000256" key="4">
    <source>
        <dbReference type="ARBA" id="ARBA00022670"/>
    </source>
</evidence>
<accession>A0AAW0SRI8</accession>
<evidence type="ECO:0000259" key="8">
    <source>
        <dbReference type="PROSITE" id="PS50235"/>
    </source>
</evidence>
<evidence type="ECO:0000313" key="10">
    <source>
        <dbReference type="Proteomes" id="UP001487740"/>
    </source>
</evidence>